<dbReference type="SUPFAM" id="SSF48452">
    <property type="entry name" value="TPR-like"/>
    <property type="match status" value="2"/>
</dbReference>
<comment type="caution">
    <text evidence="2">The sequence shown here is derived from an EMBL/GenBank/DDBJ whole genome shotgun (WGS) entry which is preliminary data.</text>
</comment>
<dbReference type="RefSeq" id="WP_343980739.1">
    <property type="nucleotide sequence ID" value="NZ_BAAAHK010000020.1"/>
</dbReference>
<dbReference type="InterPro" id="IPR019734">
    <property type="entry name" value="TPR_rpt"/>
</dbReference>
<evidence type="ECO:0000313" key="3">
    <source>
        <dbReference type="Proteomes" id="UP001500542"/>
    </source>
</evidence>
<dbReference type="InterPro" id="IPR011990">
    <property type="entry name" value="TPR-like_helical_dom_sf"/>
</dbReference>
<keyword evidence="3" id="KW-1185">Reference proteome</keyword>
<dbReference type="InterPro" id="IPR027417">
    <property type="entry name" value="P-loop_NTPase"/>
</dbReference>
<proteinExistence type="predicted"/>
<evidence type="ECO:0000313" key="2">
    <source>
        <dbReference type="EMBL" id="GAA0958505.1"/>
    </source>
</evidence>
<protein>
    <submittedName>
        <fullName evidence="2">XRE family transcriptional regulator</fullName>
    </submittedName>
</protein>
<accession>A0ABN1RJR1</accession>
<dbReference type="CDD" id="cd00093">
    <property type="entry name" value="HTH_XRE"/>
    <property type="match status" value="1"/>
</dbReference>
<dbReference type="Gene3D" id="3.40.50.300">
    <property type="entry name" value="P-loop containing nucleotide triphosphate hydrolases"/>
    <property type="match status" value="1"/>
</dbReference>
<dbReference type="Gene3D" id="1.25.40.10">
    <property type="entry name" value="Tetratricopeptide repeat domain"/>
    <property type="match status" value="1"/>
</dbReference>
<dbReference type="Pfam" id="PF13424">
    <property type="entry name" value="TPR_12"/>
    <property type="match status" value="1"/>
</dbReference>
<evidence type="ECO:0000259" key="1">
    <source>
        <dbReference type="PROSITE" id="PS50943"/>
    </source>
</evidence>
<name>A0ABN1RJR1_9ACTN</name>
<dbReference type="PRINTS" id="PR00364">
    <property type="entry name" value="DISEASERSIST"/>
</dbReference>
<dbReference type="PROSITE" id="PS50943">
    <property type="entry name" value="HTH_CROC1"/>
    <property type="match status" value="1"/>
</dbReference>
<dbReference type="InterPro" id="IPR010982">
    <property type="entry name" value="Lambda_DNA-bd_dom_sf"/>
</dbReference>
<reference evidence="2 3" key="1">
    <citation type="journal article" date="2019" name="Int. J. Syst. Evol. Microbiol.">
        <title>The Global Catalogue of Microorganisms (GCM) 10K type strain sequencing project: providing services to taxonomists for standard genome sequencing and annotation.</title>
        <authorList>
            <consortium name="The Broad Institute Genomics Platform"/>
            <consortium name="The Broad Institute Genome Sequencing Center for Infectious Disease"/>
            <person name="Wu L."/>
            <person name="Ma J."/>
        </authorList>
    </citation>
    <scope>NUCLEOTIDE SEQUENCE [LARGE SCALE GENOMIC DNA]</scope>
    <source>
        <strain evidence="2 3">JCM 10977</strain>
    </source>
</reference>
<dbReference type="SMART" id="SM00530">
    <property type="entry name" value="HTH_XRE"/>
    <property type="match status" value="1"/>
</dbReference>
<dbReference type="SUPFAM" id="SSF47413">
    <property type="entry name" value="lambda repressor-like DNA-binding domains"/>
    <property type="match status" value="1"/>
</dbReference>
<feature type="domain" description="HTH cro/C1-type" evidence="1">
    <location>
        <begin position="8"/>
        <end position="63"/>
    </location>
</feature>
<dbReference type="EMBL" id="BAAAHK010000020">
    <property type="protein sequence ID" value="GAA0958505.1"/>
    <property type="molecule type" value="Genomic_DNA"/>
</dbReference>
<dbReference type="Gene3D" id="1.10.260.40">
    <property type="entry name" value="lambda repressor-like DNA-binding domains"/>
    <property type="match status" value="1"/>
</dbReference>
<dbReference type="PANTHER" id="PTHR47691:SF3">
    <property type="entry name" value="HTH-TYPE TRANSCRIPTIONAL REGULATOR RV0890C-RELATED"/>
    <property type="match status" value="1"/>
</dbReference>
<dbReference type="Pfam" id="PF13560">
    <property type="entry name" value="HTH_31"/>
    <property type="match status" value="1"/>
</dbReference>
<gene>
    <name evidence="2" type="ORF">GCM10009554_70820</name>
</gene>
<organism evidence="2 3">
    <name type="scientific">Kribbella koreensis</name>
    <dbReference type="NCBI Taxonomy" id="57909"/>
    <lineage>
        <taxon>Bacteria</taxon>
        <taxon>Bacillati</taxon>
        <taxon>Actinomycetota</taxon>
        <taxon>Actinomycetes</taxon>
        <taxon>Propionibacteriales</taxon>
        <taxon>Kribbellaceae</taxon>
        <taxon>Kribbella</taxon>
    </lineage>
</organism>
<dbReference type="PANTHER" id="PTHR47691">
    <property type="entry name" value="REGULATOR-RELATED"/>
    <property type="match status" value="1"/>
</dbReference>
<dbReference type="SUPFAM" id="SSF52540">
    <property type="entry name" value="P-loop containing nucleoside triphosphate hydrolases"/>
    <property type="match status" value="1"/>
</dbReference>
<dbReference type="SMART" id="SM00028">
    <property type="entry name" value="TPR"/>
    <property type="match status" value="5"/>
</dbReference>
<dbReference type="Proteomes" id="UP001500542">
    <property type="component" value="Unassembled WGS sequence"/>
</dbReference>
<sequence>MSEIGRRVKALRQRSGLTQEELADRSSLSERSLRDLESGRVTKPRAKSIRLIASALELSTDETRHLLSLIVDETPAPAATPRPVLRPDQLPLDDIHFTGRFAELRDLDLLISERPPTRIATISAIGGSGKTALAVHWAHGATGHFPDGRLYVDLRGFTPDHEPLDPAEGLGRILTALEVKPADQPPTLEERATLYRSVVAGRRLLIILDNAATADQVRPLLPGSPTCATIVTSRERLPGLMVREGAHSLILDPLTESEAGELLRTVLGNARVDEDRAAAAEIISLCGRPPLALRVAGASISLGAYRTLRQAADELSSADRLERLSLPGDPTSSVLPAFELSFARLPGDLKEFFGRLGLLPGSIFRTNAAASLTATSAELADRRLQRLVALNLVQSRADGRFALHDLVKLFAQRCAPVDEAAQKRALDYYLQSADEANRQLRPTRVRSPIDPALDGVIVEELSTPDAALRWCTEELPTIADAVDVAAAANLSAAAIQLPTSMIDFFHVRKHWPVWLATHQTALEVARRVGDREHEGILLSGMGIACLELGRIDEATKYQETAAGIARAGDHRFPLARALTALGILAMHRADYAAAVEHFAECERLAAEDQDPYGAMLAVFNTAYAHLWAENFDEARVLFEKALPMGETLGAADVIGGSINALALILQADGQLEPALDRFRQSAAVAEQNGNLIGLAEARGNIAQTLAALDRPAEARSVFLAALEAAEQLGDRRLQAELQSDLDALPAAGTVR</sequence>
<dbReference type="InterPro" id="IPR001387">
    <property type="entry name" value="Cro/C1-type_HTH"/>
</dbReference>